<evidence type="ECO:0000256" key="1">
    <source>
        <dbReference type="ARBA" id="ARBA00004430"/>
    </source>
</evidence>
<protein>
    <submittedName>
        <fullName evidence="3">Uncharacterized protein</fullName>
    </submittedName>
</protein>
<dbReference type="EMBL" id="PGGS01000363">
    <property type="protein sequence ID" value="PNH04742.1"/>
    <property type="molecule type" value="Genomic_DNA"/>
</dbReference>
<keyword evidence="4" id="KW-1185">Reference proteome</keyword>
<dbReference type="AlphaFoldDB" id="A0A2J7ZWW2"/>
<comment type="subcellular location">
    <subcellularLocation>
        <location evidence="1">Cytoplasm</location>
        <location evidence="1">Cytoskeleton</location>
        <location evidence="1">Cilium axoneme</location>
    </subcellularLocation>
</comment>
<sequence length="171" mass="17948">MGSTDTGNGVRVTDDGVMCIVEKCRGLRVLQLTSCTSVTDHAFAAMLERLGELEELHCTGHDRSNGRLTCKALDPLITEAAPKLRQLYLTDQGVGYDSVAKLVKARGKSGLQVQAGQSDSDSFAWGSVMRQMGRSYGDGLYGNAGGGGGGAKRGGRGGGGRKRGNKRAKLV</sequence>
<feature type="region of interest" description="Disordered" evidence="2">
    <location>
        <begin position="146"/>
        <end position="171"/>
    </location>
</feature>
<reference evidence="3 4" key="1">
    <citation type="journal article" date="2017" name="Mol. Biol. Evol.">
        <title>The 4-celled Tetrabaena socialis nuclear genome reveals the essential components for genetic control of cell number at the origin of multicellularity in the volvocine lineage.</title>
        <authorList>
            <person name="Featherston J."/>
            <person name="Arakaki Y."/>
            <person name="Hanschen E.R."/>
            <person name="Ferris P.J."/>
            <person name="Michod R.E."/>
            <person name="Olson B.J.S.C."/>
            <person name="Nozaki H."/>
            <person name="Durand P.M."/>
        </authorList>
    </citation>
    <scope>NUCLEOTIDE SEQUENCE [LARGE SCALE GENOMIC DNA]</scope>
    <source>
        <strain evidence="3 4">NIES-571</strain>
    </source>
</reference>
<evidence type="ECO:0000313" key="4">
    <source>
        <dbReference type="Proteomes" id="UP000236333"/>
    </source>
</evidence>
<feature type="compositionally biased region" description="Basic residues" evidence="2">
    <location>
        <begin position="153"/>
        <end position="171"/>
    </location>
</feature>
<dbReference type="Gene3D" id="3.80.10.10">
    <property type="entry name" value="Ribonuclease Inhibitor"/>
    <property type="match status" value="1"/>
</dbReference>
<dbReference type="Proteomes" id="UP000236333">
    <property type="component" value="Unassembled WGS sequence"/>
</dbReference>
<dbReference type="GO" id="GO:0005930">
    <property type="term" value="C:axoneme"/>
    <property type="evidence" value="ECO:0007669"/>
    <property type="project" value="UniProtKB-SubCell"/>
</dbReference>
<gene>
    <name evidence="3" type="ORF">TSOC_009082</name>
</gene>
<comment type="caution">
    <text evidence="3">The sequence shown here is derived from an EMBL/GenBank/DDBJ whole genome shotgun (WGS) entry which is preliminary data.</text>
</comment>
<name>A0A2J7ZWW2_9CHLO</name>
<accession>A0A2J7ZWW2</accession>
<proteinExistence type="predicted"/>
<dbReference type="SUPFAM" id="SSF52047">
    <property type="entry name" value="RNI-like"/>
    <property type="match status" value="1"/>
</dbReference>
<evidence type="ECO:0000256" key="2">
    <source>
        <dbReference type="SAM" id="MobiDB-lite"/>
    </source>
</evidence>
<organism evidence="3 4">
    <name type="scientific">Tetrabaena socialis</name>
    <dbReference type="NCBI Taxonomy" id="47790"/>
    <lineage>
        <taxon>Eukaryota</taxon>
        <taxon>Viridiplantae</taxon>
        <taxon>Chlorophyta</taxon>
        <taxon>core chlorophytes</taxon>
        <taxon>Chlorophyceae</taxon>
        <taxon>CS clade</taxon>
        <taxon>Chlamydomonadales</taxon>
        <taxon>Tetrabaenaceae</taxon>
        <taxon>Tetrabaena</taxon>
    </lineage>
</organism>
<dbReference type="InterPro" id="IPR032675">
    <property type="entry name" value="LRR_dom_sf"/>
</dbReference>
<dbReference type="OrthoDB" id="6066220at2759"/>
<evidence type="ECO:0000313" key="3">
    <source>
        <dbReference type="EMBL" id="PNH04742.1"/>
    </source>
</evidence>